<sequence>MNNIKEEHVATLINTLYFSGRNVIKKTHIEQIESKAIDEITKLIMPGSKRTTRYSSELGTIHLVEY</sequence>
<comment type="caution">
    <text evidence="1">The sequence shown here is derived from an EMBL/GenBank/DDBJ whole genome shotgun (WGS) entry which is preliminary data.</text>
</comment>
<gene>
    <name evidence="1" type="ORF">FYJ80_08515</name>
</gene>
<dbReference type="EMBL" id="VUNN01000017">
    <property type="protein sequence ID" value="MSU06813.1"/>
    <property type="molecule type" value="Genomic_DNA"/>
</dbReference>
<dbReference type="RefSeq" id="WP_154425973.1">
    <property type="nucleotide sequence ID" value="NZ_JAQYGB010000040.1"/>
</dbReference>
<dbReference type="Proteomes" id="UP000460549">
    <property type="component" value="Unassembled WGS sequence"/>
</dbReference>
<name>A0A7X2PE99_9SPIO</name>
<keyword evidence="2" id="KW-1185">Reference proteome</keyword>
<reference evidence="1 2" key="1">
    <citation type="submission" date="2019-08" db="EMBL/GenBank/DDBJ databases">
        <title>In-depth cultivation of the pig gut microbiome towards novel bacterial diversity and tailored functional studies.</title>
        <authorList>
            <person name="Wylensek D."/>
            <person name="Hitch T.C.A."/>
            <person name="Clavel T."/>
        </authorList>
    </citation>
    <scope>NUCLEOTIDE SEQUENCE [LARGE SCALE GENOMIC DNA]</scope>
    <source>
        <strain evidence="1 2">NM-380-WT-3C1</strain>
    </source>
</reference>
<proteinExistence type="predicted"/>
<evidence type="ECO:0000313" key="2">
    <source>
        <dbReference type="Proteomes" id="UP000460549"/>
    </source>
</evidence>
<evidence type="ECO:0000313" key="1">
    <source>
        <dbReference type="EMBL" id="MSU06813.1"/>
    </source>
</evidence>
<organism evidence="1 2">
    <name type="scientific">Bullifex porci</name>
    <dbReference type="NCBI Taxonomy" id="2606638"/>
    <lineage>
        <taxon>Bacteria</taxon>
        <taxon>Pseudomonadati</taxon>
        <taxon>Spirochaetota</taxon>
        <taxon>Spirochaetia</taxon>
        <taxon>Spirochaetales</taxon>
        <taxon>Spirochaetaceae</taxon>
        <taxon>Bullifex</taxon>
    </lineage>
</organism>
<dbReference type="AlphaFoldDB" id="A0A7X2PE99"/>
<accession>A0A7X2PE99</accession>
<protein>
    <submittedName>
        <fullName evidence="1">Uncharacterized protein</fullName>
    </submittedName>
</protein>